<keyword evidence="1" id="KW-0732">Signal</keyword>
<evidence type="ECO:0000256" key="1">
    <source>
        <dbReference type="SAM" id="SignalP"/>
    </source>
</evidence>
<sequence precursor="true">MNHSARTRAFPALAAAFALHLALGVVGVEANEIDDPSLLLLPEPPHGFVVERLPLLHEGKSLGFIVVLHKPGSGGRVTMQAETNFDRTTRPARVAATKGYVNGVAEGLHKQGFKIAEKQIPDIEKADFSQPVVVSITYANDAGEKIYSRQRLFFTQHGYNVNVLTSDPEELELLSEWASRVRPYRAPN</sequence>
<protein>
    <submittedName>
        <fullName evidence="2">Uncharacterized protein</fullName>
    </submittedName>
</protein>
<name>A0A5C5ZT57_9BACT</name>
<feature type="signal peptide" evidence="1">
    <location>
        <begin position="1"/>
        <end position="30"/>
    </location>
</feature>
<dbReference type="Proteomes" id="UP000315440">
    <property type="component" value="Unassembled WGS sequence"/>
</dbReference>
<comment type="caution">
    <text evidence="2">The sequence shown here is derived from an EMBL/GenBank/DDBJ whole genome shotgun (WGS) entry which is preliminary data.</text>
</comment>
<proteinExistence type="predicted"/>
<organism evidence="2 3">
    <name type="scientific">Pseudobythopirellula maris</name>
    <dbReference type="NCBI Taxonomy" id="2527991"/>
    <lineage>
        <taxon>Bacteria</taxon>
        <taxon>Pseudomonadati</taxon>
        <taxon>Planctomycetota</taxon>
        <taxon>Planctomycetia</taxon>
        <taxon>Pirellulales</taxon>
        <taxon>Lacipirellulaceae</taxon>
        <taxon>Pseudobythopirellula</taxon>
    </lineage>
</organism>
<dbReference type="AlphaFoldDB" id="A0A5C5ZT57"/>
<accession>A0A5C5ZT57</accession>
<gene>
    <name evidence="2" type="ORF">Mal64_08190</name>
</gene>
<dbReference type="OrthoDB" id="288171at2"/>
<evidence type="ECO:0000313" key="2">
    <source>
        <dbReference type="EMBL" id="TWT90430.1"/>
    </source>
</evidence>
<keyword evidence="3" id="KW-1185">Reference proteome</keyword>
<dbReference type="RefSeq" id="WP_146397300.1">
    <property type="nucleotide sequence ID" value="NZ_SJPQ01000001.1"/>
</dbReference>
<dbReference type="EMBL" id="SJPQ01000001">
    <property type="protein sequence ID" value="TWT90430.1"/>
    <property type="molecule type" value="Genomic_DNA"/>
</dbReference>
<evidence type="ECO:0000313" key="3">
    <source>
        <dbReference type="Proteomes" id="UP000315440"/>
    </source>
</evidence>
<reference evidence="2 3" key="1">
    <citation type="submission" date="2019-02" db="EMBL/GenBank/DDBJ databases">
        <title>Deep-cultivation of Planctomycetes and their phenomic and genomic characterization uncovers novel biology.</title>
        <authorList>
            <person name="Wiegand S."/>
            <person name="Jogler M."/>
            <person name="Boedeker C."/>
            <person name="Pinto D."/>
            <person name="Vollmers J."/>
            <person name="Rivas-Marin E."/>
            <person name="Kohn T."/>
            <person name="Peeters S.H."/>
            <person name="Heuer A."/>
            <person name="Rast P."/>
            <person name="Oberbeckmann S."/>
            <person name="Bunk B."/>
            <person name="Jeske O."/>
            <person name="Meyerdierks A."/>
            <person name="Storesund J.E."/>
            <person name="Kallscheuer N."/>
            <person name="Luecker S."/>
            <person name="Lage O.M."/>
            <person name="Pohl T."/>
            <person name="Merkel B.J."/>
            <person name="Hornburger P."/>
            <person name="Mueller R.-W."/>
            <person name="Bruemmer F."/>
            <person name="Labrenz M."/>
            <person name="Spormann A.M."/>
            <person name="Op Den Camp H."/>
            <person name="Overmann J."/>
            <person name="Amann R."/>
            <person name="Jetten M.S.M."/>
            <person name="Mascher T."/>
            <person name="Medema M.H."/>
            <person name="Devos D.P."/>
            <person name="Kaster A.-K."/>
            <person name="Ovreas L."/>
            <person name="Rohde M."/>
            <person name="Galperin M.Y."/>
            <person name="Jogler C."/>
        </authorList>
    </citation>
    <scope>NUCLEOTIDE SEQUENCE [LARGE SCALE GENOMIC DNA]</scope>
    <source>
        <strain evidence="2 3">Mal64</strain>
    </source>
</reference>
<feature type="chain" id="PRO_5023010902" evidence="1">
    <location>
        <begin position="31"/>
        <end position="188"/>
    </location>
</feature>